<dbReference type="Proteomes" id="UP000198902">
    <property type="component" value="Unassembled WGS sequence"/>
</dbReference>
<dbReference type="PANTHER" id="PTHR39165">
    <property type="entry name" value="IG HYPOTHETICAL 17883"/>
    <property type="match status" value="1"/>
</dbReference>
<sequence length="159" mass="16150">MDVFLWIALALLVLGVVGSVLPLLPGALLSVLGVVVYWVASGFSDPGPIAFVGLTLVGLVALVTDYAGGMVAARFGGASTRTSIIAGVAGFLLMFLIGPLGIFVGVAGTVFALEYLDHQDAEESGRRALVATVGVLATAAVQALLTFSMLVGFVLTVVV</sequence>
<feature type="transmembrane region" description="Helical" evidence="1">
    <location>
        <begin position="28"/>
        <end position="44"/>
    </location>
</feature>
<dbReference type="OrthoDB" id="206263at2157"/>
<evidence type="ECO:0008006" key="4">
    <source>
        <dbReference type="Google" id="ProtNLM"/>
    </source>
</evidence>
<dbReference type="RefSeq" id="WP_089777433.1">
    <property type="nucleotide sequence ID" value="NZ_CABLRR010000002.1"/>
</dbReference>
<keyword evidence="1" id="KW-0812">Transmembrane</keyword>
<keyword evidence="1" id="KW-0472">Membrane</keyword>
<gene>
    <name evidence="2" type="ORF">BN996_00995</name>
</gene>
<dbReference type="InterPro" id="IPR007403">
    <property type="entry name" value="DUF456"/>
</dbReference>
<dbReference type="PANTHER" id="PTHR39165:SF1">
    <property type="entry name" value="DUF456 DOMAIN-CONTAINING PROTEIN"/>
    <property type="match status" value="1"/>
</dbReference>
<proteinExistence type="predicted"/>
<keyword evidence="3" id="KW-1185">Reference proteome</keyword>
<protein>
    <recommendedName>
        <fullName evidence="4">DUF456 domain-containing protein</fullName>
    </recommendedName>
</protein>
<dbReference type="EMBL" id="CSTE01000002">
    <property type="protein sequence ID" value="CQR49533.1"/>
    <property type="molecule type" value="Genomic_DNA"/>
</dbReference>
<feature type="transmembrane region" description="Helical" evidence="1">
    <location>
        <begin position="84"/>
        <end position="116"/>
    </location>
</feature>
<dbReference type="AlphaFoldDB" id="A0A0D6JPI4"/>
<evidence type="ECO:0000256" key="1">
    <source>
        <dbReference type="SAM" id="Phobius"/>
    </source>
</evidence>
<name>A0A0D6JPI4_9EURY</name>
<keyword evidence="1" id="KW-1133">Transmembrane helix</keyword>
<accession>A0A0D6JPI4</accession>
<evidence type="ECO:0000313" key="3">
    <source>
        <dbReference type="Proteomes" id="UP000198902"/>
    </source>
</evidence>
<evidence type="ECO:0000313" key="2">
    <source>
        <dbReference type="EMBL" id="CQR49533.1"/>
    </source>
</evidence>
<feature type="transmembrane region" description="Helical" evidence="1">
    <location>
        <begin position="51"/>
        <end position="72"/>
    </location>
</feature>
<organism evidence="2 3">
    <name type="scientific">Haloferax massiliensis</name>
    <dbReference type="NCBI Taxonomy" id="1476858"/>
    <lineage>
        <taxon>Archaea</taxon>
        <taxon>Methanobacteriati</taxon>
        <taxon>Methanobacteriota</taxon>
        <taxon>Stenosarchaea group</taxon>
        <taxon>Halobacteria</taxon>
        <taxon>Halobacteriales</taxon>
        <taxon>Haloferacaceae</taxon>
        <taxon>Haloferax</taxon>
    </lineage>
</organism>
<reference evidence="3" key="1">
    <citation type="submission" date="2015-03" db="EMBL/GenBank/DDBJ databases">
        <authorList>
            <person name="Urmite Genomes"/>
        </authorList>
    </citation>
    <scope>NUCLEOTIDE SEQUENCE [LARGE SCALE GENOMIC DNA]</scope>
    <source>
        <strain evidence="3">Arc-Hr</strain>
    </source>
</reference>
<feature type="transmembrane region" description="Helical" evidence="1">
    <location>
        <begin position="128"/>
        <end position="155"/>
    </location>
</feature>
<dbReference type="Pfam" id="PF04306">
    <property type="entry name" value="DUF456"/>
    <property type="match status" value="1"/>
</dbReference>